<reference evidence="2" key="1">
    <citation type="journal article" date="2022" name="Mol. Ecol. Resour.">
        <title>The genomes of chicory, endive, great burdock and yacon provide insights into Asteraceae palaeo-polyploidization history and plant inulin production.</title>
        <authorList>
            <person name="Fan W."/>
            <person name="Wang S."/>
            <person name="Wang H."/>
            <person name="Wang A."/>
            <person name="Jiang F."/>
            <person name="Liu H."/>
            <person name="Zhao H."/>
            <person name="Xu D."/>
            <person name="Zhang Y."/>
        </authorList>
    </citation>
    <scope>NUCLEOTIDE SEQUENCE [LARGE SCALE GENOMIC DNA]</scope>
    <source>
        <strain evidence="2">cv. Yunnan</strain>
    </source>
</reference>
<gene>
    <name evidence="1" type="ORF">L1987_24076</name>
</gene>
<dbReference type="Proteomes" id="UP001056120">
    <property type="component" value="Linkage Group LG08"/>
</dbReference>
<reference evidence="1 2" key="2">
    <citation type="journal article" date="2022" name="Mol. Ecol. Resour.">
        <title>The genomes of chicory, endive, great burdock and yacon provide insights into Asteraceae paleo-polyploidization history and plant inulin production.</title>
        <authorList>
            <person name="Fan W."/>
            <person name="Wang S."/>
            <person name="Wang H."/>
            <person name="Wang A."/>
            <person name="Jiang F."/>
            <person name="Liu H."/>
            <person name="Zhao H."/>
            <person name="Xu D."/>
            <person name="Zhang Y."/>
        </authorList>
    </citation>
    <scope>NUCLEOTIDE SEQUENCE [LARGE SCALE GENOMIC DNA]</scope>
    <source>
        <strain evidence="2">cv. Yunnan</strain>
        <tissue evidence="1">Leaves</tissue>
    </source>
</reference>
<evidence type="ECO:0000313" key="2">
    <source>
        <dbReference type="Proteomes" id="UP001056120"/>
    </source>
</evidence>
<organism evidence="1 2">
    <name type="scientific">Smallanthus sonchifolius</name>
    <dbReference type="NCBI Taxonomy" id="185202"/>
    <lineage>
        <taxon>Eukaryota</taxon>
        <taxon>Viridiplantae</taxon>
        <taxon>Streptophyta</taxon>
        <taxon>Embryophyta</taxon>
        <taxon>Tracheophyta</taxon>
        <taxon>Spermatophyta</taxon>
        <taxon>Magnoliopsida</taxon>
        <taxon>eudicotyledons</taxon>
        <taxon>Gunneridae</taxon>
        <taxon>Pentapetalae</taxon>
        <taxon>asterids</taxon>
        <taxon>campanulids</taxon>
        <taxon>Asterales</taxon>
        <taxon>Asteraceae</taxon>
        <taxon>Asteroideae</taxon>
        <taxon>Heliantheae alliance</taxon>
        <taxon>Millerieae</taxon>
        <taxon>Smallanthus</taxon>
    </lineage>
</organism>
<accession>A0ACB9IIN7</accession>
<name>A0ACB9IIN7_9ASTR</name>
<keyword evidence="2" id="KW-1185">Reference proteome</keyword>
<comment type="caution">
    <text evidence="1">The sequence shown here is derived from an EMBL/GenBank/DDBJ whole genome shotgun (WGS) entry which is preliminary data.</text>
</comment>
<sequence length="88" mass="10112">MFRQWNGERKGRSVERQRQGNIEGYIEKINEAYKRHNSAKVSFEIDGIVPTNWGKRKLAVAAVGVEEVAEESGDAGENEYRRRWGKMG</sequence>
<proteinExistence type="predicted"/>
<evidence type="ECO:0000313" key="1">
    <source>
        <dbReference type="EMBL" id="KAI3808133.1"/>
    </source>
</evidence>
<protein>
    <submittedName>
        <fullName evidence="1">Uncharacterized protein</fullName>
    </submittedName>
</protein>
<dbReference type="EMBL" id="CM042025">
    <property type="protein sequence ID" value="KAI3808133.1"/>
    <property type="molecule type" value="Genomic_DNA"/>
</dbReference>